<gene>
    <name evidence="1" type="ORF">NCTC12965_03991</name>
</gene>
<accession>A0A4U9UT21</accession>
<dbReference type="AlphaFoldDB" id="A0A4U9UT21"/>
<protein>
    <submittedName>
        <fullName evidence="1">Uncharacterized protein</fullName>
    </submittedName>
</protein>
<dbReference type="EMBL" id="CABEEZ010000091">
    <property type="protein sequence ID" value="VTR36896.1"/>
    <property type="molecule type" value="Genomic_DNA"/>
</dbReference>
<proteinExistence type="predicted"/>
<name>A0A4U9UT21_SERFO</name>
<organism evidence="1">
    <name type="scientific">Serratia fonticola</name>
    <dbReference type="NCBI Taxonomy" id="47917"/>
    <lineage>
        <taxon>Bacteria</taxon>
        <taxon>Pseudomonadati</taxon>
        <taxon>Pseudomonadota</taxon>
        <taxon>Gammaproteobacteria</taxon>
        <taxon>Enterobacterales</taxon>
        <taxon>Yersiniaceae</taxon>
        <taxon>Serratia</taxon>
    </lineage>
</organism>
<sequence length="90" mass="10179">MDADGAIDLTTRTEQIAQRQMGFNGIAVLFQHVEKQIDRFILLVGKQEVNPSHVFTRQAVGFLLFILLSTSAPHVPTVRGSYRQQQKQQL</sequence>
<evidence type="ECO:0000313" key="1">
    <source>
        <dbReference type="EMBL" id="VTR36896.1"/>
    </source>
</evidence>
<reference evidence="1" key="1">
    <citation type="submission" date="2019-05" db="EMBL/GenBank/DDBJ databases">
        <authorList>
            <consortium name="Pathogen Informatics"/>
        </authorList>
    </citation>
    <scope>NUCLEOTIDE SEQUENCE [LARGE SCALE GENOMIC DNA]</scope>
    <source>
        <strain evidence="1">NCTC12965</strain>
    </source>
</reference>